<dbReference type="Proteomes" id="UP000446866">
    <property type="component" value="Unassembled WGS sequence"/>
</dbReference>
<reference evidence="1 2" key="1">
    <citation type="submission" date="2018-08" db="EMBL/GenBank/DDBJ databases">
        <title>Murine metabolic-syndrome-specific gut microbial biobank.</title>
        <authorList>
            <person name="Liu C."/>
        </authorList>
    </citation>
    <scope>NUCLEOTIDE SEQUENCE [LARGE SCALE GENOMIC DNA]</scope>
    <source>
        <strain evidence="1 2">28</strain>
    </source>
</reference>
<name>A0A845QKY0_9FIRM</name>
<dbReference type="InterPro" id="IPR029058">
    <property type="entry name" value="AB_hydrolase_fold"/>
</dbReference>
<evidence type="ECO:0008006" key="3">
    <source>
        <dbReference type="Google" id="ProtNLM"/>
    </source>
</evidence>
<dbReference type="GO" id="GO:0004185">
    <property type="term" value="F:serine-type carboxypeptidase activity"/>
    <property type="evidence" value="ECO:0007669"/>
    <property type="project" value="InterPro"/>
</dbReference>
<sequence length="480" mass="53214">MLKMQQKPFEPACFFAEGKVSTAGKEIPYKVISEDNVLTDETGTPKGSVFTYSYFRTDVTDKEAEERPVLFAFNGGPGSSALWLHWGLLSPQKIEFENPTDPQQNGPYTLVNNDRCLLDTCDIVVMDPVTCGYGVLIDPAAAPEFFGIDQDAAAMALVIEKWLTKYKRMNSPKYIMGESYGTQRAAVLANALMGGPTFPNRTCTGIAVDGIILMGTVLTADSSLNPMAEGSMENSVLNLPTLAATRYYHQPVSGITLEAFIEESYTFAADTYLRALYLGNRLPEAEMTACIEKLSYFTGVPKSWFLANGIRLTVSEFPKIYGETSLGKVVGLYDGRYTMDLYHGLQIPDPVADDGAMGKYTAYYAGIMNGEGRELLGIDLDRAYKAINFDTNMKWDYKAVRSPFISLQEALRRNPKLRVLVANGIYDLCTPMGNARYSFAHMAQEEGQVIIKDYPSGHMAYVGDVSYEMLTKDLHEFIEK</sequence>
<dbReference type="EMBL" id="QXWK01000019">
    <property type="protein sequence ID" value="NBH62094.1"/>
    <property type="molecule type" value="Genomic_DNA"/>
</dbReference>
<organism evidence="1 2">
    <name type="scientific">Anaerotruncus colihominis</name>
    <dbReference type="NCBI Taxonomy" id="169435"/>
    <lineage>
        <taxon>Bacteria</taxon>
        <taxon>Bacillati</taxon>
        <taxon>Bacillota</taxon>
        <taxon>Clostridia</taxon>
        <taxon>Eubacteriales</taxon>
        <taxon>Oscillospiraceae</taxon>
        <taxon>Anaerotruncus</taxon>
    </lineage>
</organism>
<accession>A0A845QKY0</accession>
<proteinExistence type="predicted"/>
<comment type="caution">
    <text evidence="1">The sequence shown here is derived from an EMBL/GenBank/DDBJ whole genome shotgun (WGS) entry which is preliminary data.</text>
</comment>
<dbReference type="SUPFAM" id="SSF53474">
    <property type="entry name" value="alpha/beta-Hydrolases"/>
    <property type="match status" value="1"/>
</dbReference>
<dbReference type="Gene3D" id="3.40.50.1820">
    <property type="entry name" value="alpha/beta hydrolase"/>
    <property type="match status" value="1"/>
</dbReference>
<dbReference type="Pfam" id="PF00450">
    <property type="entry name" value="Peptidase_S10"/>
    <property type="match status" value="1"/>
</dbReference>
<evidence type="ECO:0000313" key="1">
    <source>
        <dbReference type="EMBL" id="NBH62094.1"/>
    </source>
</evidence>
<keyword evidence="2" id="KW-1185">Reference proteome</keyword>
<gene>
    <name evidence="1" type="ORF">D0435_10565</name>
</gene>
<dbReference type="GO" id="GO:0006508">
    <property type="term" value="P:proteolysis"/>
    <property type="evidence" value="ECO:0007669"/>
    <property type="project" value="InterPro"/>
</dbReference>
<dbReference type="AlphaFoldDB" id="A0A845QKY0"/>
<dbReference type="InterPro" id="IPR001563">
    <property type="entry name" value="Peptidase_S10"/>
</dbReference>
<dbReference type="RefSeq" id="WP_160202381.1">
    <property type="nucleotide sequence ID" value="NZ_QXWK01000019.1"/>
</dbReference>
<evidence type="ECO:0000313" key="2">
    <source>
        <dbReference type="Proteomes" id="UP000446866"/>
    </source>
</evidence>
<protein>
    <recommendedName>
        <fullName evidence="3">Peptidase S10</fullName>
    </recommendedName>
</protein>